<evidence type="ECO:0000313" key="8">
    <source>
        <dbReference type="Proteomes" id="UP000256601"/>
    </source>
</evidence>
<dbReference type="GO" id="GO:0051601">
    <property type="term" value="P:exocyst localization"/>
    <property type="evidence" value="ECO:0007669"/>
    <property type="project" value="TreeGrafter"/>
</dbReference>
<organism evidence="5 7">
    <name type="scientific">Yarrowia lipolytica</name>
    <name type="common">Candida lipolytica</name>
    <dbReference type="NCBI Taxonomy" id="4952"/>
    <lineage>
        <taxon>Eukaryota</taxon>
        <taxon>Fungi</taxon>
        <taxon>Dikarya</taxon>
        <taxon>Ascomycota</taxon>
        <taxon>Saccharomycotina</taxon>
        <taxon>Dipodascomycetes</taxon>
        <taxon>Dipodascales</taxon>
        <taxon>Dipodascales incertae sedis</taxon>
        <taxon>Yarrowia</taxon>
    </lineage>
</organism>
<dbReference type="Gene3D" id="1.10.357.50">
    <property type="match status" value="1"/>
</dbReference>
<evidence type="ECO:0000256" key="4">
    <source>
        <dbReference type="SAM" id="MobiDB-lite"/>
    </source>
</evidence>
<dbReference type="Pfam" id="PF06046">
    <property type="entry name" value="Sec6"/>
    <property type="match status" value="1"/>
</dbReference>
<dbReference type="InterPro" id="IPR010326">
    <property type="entry name" value="EXOC3/Sec6"/>
</dbReference>
<comment type="similarity">
    <text evidence="1">Belongs to the SEC6 family.</text>
</comment>
<reference evidence="5 7" key="1">
    <citation type="journal article" date="2016" name="PLoS ONE">
        <title>Sequence Assembly of Yarrowia lipolytica Strain W29/CLIB89 Shows Transposable Element Diversity.</title>
        <authorList>
            <person name="Magnan C."/>
            <person name="Yu J."/>
            <person name="Chang I."/>
            <person name="Jahn E."/>
            <person name="Kanomata Y."/>
            <person name="Wu J."/>
            <person name="Zeller M."/>
            <person name="Oakes M."/>
            <person name="Baldi P."/>
            <person name="Sandmeyer S."/>
        </authorList>
    </citation>
    <scope>NUCLEOTIDE SEQUENCE [LARGE SCALE GENOMIC DNA]</scope>
    <source>
        <strain evidence="5">CLIB89</strain>
        <strain evidence="7">CLIB89(W29)</strain>
    </source>
</reference>
<feature type="compositionally biased region" description="Low complexity" evidence="4">
    <location>
        <begin position="277"/>
        <end position="289"/>
    </location>
</feature>
<feature type="region of interest" description="Disordered" evidence="4">
    <location>
        <begin position="262"/>
        <end position="295"/>
    </location>
</feature>
<keyword evidence="3" id="KW-0268">Exocytosis</keyword>
<dbReference type="GO" id="GO:0006887">
    <property type="term" value="P:exocytosis"/>
    <property type="evidence" value="ECO:0007669"/>
    <property type="project" value="UniProtKB-KW"/>
</dbReference>
<name>A0A1D8NDU3_YARLL</name>
<dbReference type="Gene3D" id="1.10.357.70">
    <property type="entry name" value="Exocyst complex component Sec6, C-terminal domain"/>
    <property type="match status" value="1"/>
</dbReference>
<dbReference type="OrthoDB" id="190098at2759"/>
<dbReference type="GO" id="GO:0000149">
    <property type="term" value="F:SNARE binding"/>
    <property type="evidence" value="ECO:0007669"/>
    <property type="project" value="TreeGrafter"/>
</dbReference>
<dbReference type="KEGG" id="yli:2910707"/>
<protein>
    <submittedName>
        <fullName evidence="6">Exocyst complex component Sec6-domain-containing protein</fullName>
    </submittedName>
</protein>
<evidence type="ECO:0000256" key="1">
    <source>
        <dbReference type="ARBA" id="ARBA00009447"/>
    </source>
</evidence>
<dbReference type="eggNOG" id="KOG2286">
    <property type="taxonomic scope" value="Eukaryota"/>
</dbReference>
<proteinExistence type="inferred from homology"/>
<evidence type="ECO:0000313" key="7">
    <source>
        <dbReference type="Proteomes" id="UP000182444"/>
    </source>
</evidence>
<dbReference type="AlphaFoldDB" id="A0A1D8NDU3"/>
<evidence type="ECO:0000313" key="6">
    <source>
        <dbReference type="EMBL" id="RDW25811.1"/>
    </source>
</evidence>
<keyword evidence="2" id="KW-0813">Transport</keyword>
<evidence type="ECO:0000256" key="2">
    <source>
        <dbReference type="ARBA" id="ARBA00022448"/>
    </source>
</evidence>
<accession>A0A1D8NDU3</accession>
<dbReference type="Proteomes" id="UP000256601">
    <property type="component" value="Unassembled WGS sequence"/>
</dbReference>
<dbReference type="PANTHER" id="PTHR21292">
    <property type="entry name" value="EXOCYST COMPLEX COMPONENT SEC6-RELATED"/>
    <property type="match status" value="1"/>
</dbReference>
<dbReference type="VEuPathDB" id="FungiDB:YALI0_D08492g"/>
<dbReference type="Proteomes" id="UP000182444">
    <property type="component" value="Chromosome 1D"/>
</dbReference>
<dbReference type="GO" id="GO:0000145">
    <property type="term" value="C:exocyst"/>
    <property type="evidence" value="ECO:0007669"/>
    <property type="project" value="InterPro"/>
</dbReference>
<dbReference type="InterPro" id="IPR042532">
    <property type="entry name" value="EXOC3/Sec6_C"/>
</dbReference>
<gene>
    <name evidence="6" type="ORF">B0I71DRAFT_131982</name>
    <name evidence="5" type="ORF">YALI1_D10886g</name>
</gene>
<dbReference type="EMBL" id="KZ858993">
    <property type="protein sequence ID" value="RDW25811.1"/>
    <property type="molecule type" value="Genomic_DNA"/>
</dbReference>
<evidence type="ECO:0000313" key="5">
    <source>
        <dbReference type="EMBL" id="AOW03781.1"/>
    </source>
</evidence>
<sequence length="825" mass="92967">MQSSSASVHGSVHPADAVMESAVARVAELLKRSDDLDKVELITQRLQREKAAIDVQLKAEVKSHIDSTGGAVIKLADSKRIMAEIKGELMKIDRLCSESQLSVRDFEKINRLANIHRNFIKTQEFADNMKSLHGRIQQVNDMIEDDCGDGQGGIEAQLDSRVPNLLTIHYMLSEMRDFRDSAMFHAEKASEDTRRTTIKHFAPLDPLIAKFDRVVEDVGGNLLEFIRSGNTSLVVRLAKIIDLEEREDLKATVLLEVNGKAKQQNGGTGGGFRSPHMNGNSNNKNNSMSVTLGNNVAPRSPRGYPTLFLRAMEKSIKDSFEACIESFPGDCITLLENLAWIYTDLELTRMELATLVPKRWQIFDTVLKFYHVETHNLLDQVLATDPDAQSILAILNYVKDYYDTMKKGFSVSKEQLQPPLLDGKENDLYDDYMKLIVNKLNEWMENLATTERQAFINRDNAPEMDNDGRYALQGEVITFKMITQQIEVAADSQQGRILAGVVEECGNVLKERQASWEAIMTKEVKKEIRVAQLLRDKKKRKEAEKALANGQDIDSDDELQNNAGLVDYMIALANDQIRGADYTEALSSKVAPVVSQKYSTQITSTLETVSDGYVAFAKLCTNSLIEIIFSDLKPAFDILFETSTIGASAWYKGIPMSQITDTLAEYYGDVQSHMNPLLIEVFLDDLLDETVLHYLQSLRSGKHHKVSLKLPKASVQIKQDIGKMYDFFDEHHSSREHVQQVFKVFEHLLWILESPIEELGDKYTQLKAEFWDCPLSFFEAVVNARKDIDSKMAKELISVVRSEALLGGGPEEELQPTIMGRYGRS</sequence>
<dbReference type="EMBL" id="CP017556">
    <property type="protein sequence ID" value="AOW03781.1"/>
    <property type="molecule type" value="Genomic_DNA"/>
</dbReference>
<dbReference type="PANTHER" id="PTHR21292:SF1">
    <property type="entry name" value="EXOCYST COMPLEX COMPONENT 3"/>
    <property type="match status" value="1"/>
</dbReference>
<dbReference type="VEuPathDB" id="FungiDB:YALI1_D10886g"/>
<evidence type="ECO:0000256" key="3">
    <source>
        <dbReference type="ARBA" id="ARBA00022483"/>
    </source>
</evidence>
<reference evidence="6 8" key="2">
    <citation type="submission" date="2018-07" db="EMBL/GenBank/DDBJ databases">
        <title>Draft Genome Assemblies for Five Robust Yarrowia lipolytica Strains Exhibiting High Lipid Production and Pentose Sugar Utilization and Sugar Alcohol Secretion from Undetoxified Lignocellulosic Biomass Hydrolysates.</title>
        <authorList>
            <consortium name="DOE Joint Genome Institute"/>
            <person name="Walker C."/>
            <person name="Ryu S."/>
            <person name="Na H."/>
            <person name="Zane M."/>
            <person name="LaButti K."/>
            <person name="Lipzen A."/>
            <person name="Haridas S."/>
            <person name="Barry K."/>
            <person name="Grigoriev I.V."/>
            <person name="Quarterman J."/>
            <person name="Slininger P."/>
            <person name="Dien B."/>
            <person name="Trinh C.T."/>
        </authorList>
    </citation>
    <scope>NUCLEOTIDE SEQUENCE [LARGE SCALE GENOMIC DNA]</scope>
    <source>
        <strain evidence="6 8">YB392</strain>
    </source>
</reference>
<dbReference type="FunFam" id="1.10.357.50:FF:000006">
    <property type="entry name" value="Exocyst complex component sec6"/>
    <property type="match status" value="1"/>
</dbReference>